<comment type="miscellaneous">
    <text evidence="4">May also have succinyldiaminopimelate aminotransferase activity, thus carrying out the corresponding step in lysine biosynthesis.</text>
</comment>
<gene>
    <name evidence="4" type="primary">argD</name>
    <name evidence="5" type="ORF">KDD17_02445</name>
</gene>
<feature type="binding site" evidence="4">
    <location>
        <position position="132"/>
    </location>
    <ligand>
        <name>N(2)-acetyl-L-ornithine</name>
        <dbReference type="ChEBI" id="CHEBI:57805"/>
    </ligand>
</feature>
<dbReference type="GO" id="GO:0030170">
    <property type="term" value="F:pyridoxal phosphate binding"/>
    <property type="evidence" value="ECO:0007669"/>
    <property type="project" value="InterPro"/>
</dbReference>
<keyword evidence="6" id="KW-1185">Reference proteome</keyword>
<dbReference type="InterPro" id="IPR015422">
    <property type="entry name" value="PyrdxlP-dep_Trfase_small"/>
</dbReference>
<dbReference type="FunFam" id="3.40.640.10:FF:000004">
    <property type="entry name" value="Acetylornithine aminotransferase"/>
    <property type="match status" value="1"/>
</dbReference>
<dbReference type="Pfam" id="PF00202">
    <property type="entry name" value="Aminotran_3"/>
    <property type="match status" value="1"/>
</dbReference>
<dbReference type="Proteomes" id="UP000683291">
    <property type="component" value="Chromosome 1"/>
</dbReference>
<comment type="subcellular location">
    <subcellularLocation>
        <location evidence="4">Cytoplasm</location>
    </subcellularLocation>
</comment>
<dbReference type="GO" id="GO:0003992">
    <property type="term" value="F:N2-acetyl-L-ornithine:2-oxoglutarate 5-aminotransferase activity"/>
    <property type="evidence" value="ECO:0007669"/>
    <property type="project" value="UniProtKB-UniRule"/>
</dbReference>
<evidence type="ECO:0000313" key="6">
    <source>
        <dbReference type="Proteomes" id="UP000683291"/>
    </source>
</evidence>
<dbReference type="EC" id="2.6.1.11" evidence="4"/>
<keyword evidence="4" id="KW-0055">Arginine biosynthesis</keyword>
<dbReference type="PIRSF" id="PIRSF000521">
    <property type="entry name" value="Transaminase_4ab_Lys_Orn"/>
    <property type="match status" value="1"/>
</dbReference>
<dbReference type="EMBL" id="CP073581">
    <property type="protein sequence ID" value="QUJ77927.1"/>
    <property type="molecule type" value="Genomic_DNA"/>
</dbReference>
<dbReference type="InterPro" id="IPR050103">
    <property type="entry name" value="Class-III_PLP-dep_AT"/>
</dbReference>
<dbReference type="CDD" id="cd00610">
    <property type="entry name" value="OAT_like"/>
    <property type="match status" value="1"/>
</dbReference>
<proteinExistence type="inferred from homology"/>
<dbReference type="InterPro" id="IPR005814">
    <property type="entry name" value="Aminotrans_3"/>
</dbReference>
<organism evidence="5 6">
    <name type="scientific">Sulfitobacter albidus</name>
    <dbReference type="NCBI Taxonomy" id="2829501"/>
    <lineage>
        <taxon>Bacteria</taxon>
        <taxon>Pseudomonadati</taxon>
        <taxon>Pseudomonadota</taxon>
        <taxon>Alphaproteobacteria</taxon>
        <taxon>Rhodobacterales</taxon>
        <taxon>Roseobacteraceae</taxon>
        <taxon>Sulfitobacter</taxon>
    </lineage>
</organism>
<evidence type="ECO:0000256" key="4">
    <source>
        <dbReference type="HAMAP-Rule" id="MF_01107"/>
    </source>
</evidence>
<dbReference type="NCBIfam" id="TIGR00707">
    <property type="entry name" value="argD"/>
    <property type="match status" value="1"/>
</dbReference>
<keyword evidence="1 4" id="KW-0032">Aminotransferase</keyword>
<dbReference type="InterPro" id="IPR049704">
    <property type="entry name" value="Aminotrans_3_PPA_site"/>
</dbReference>
<comment type="similarity">
    <text evidence="4">Belongs to the class-III pyridoxal-phosphate-dependent aminotransferase family. ArgD subfamily.</text>
</comment>
<keyword evidence="4" id="KW-0963">Cytoplasm</keyword>
<comment type="subunit">
    <text evidence="4">Homodimer.</text>
</comment>
<dbReference type="Gene3D" id="3.40.640.10">
    <property type="entry name" value="Type I PLP-dependent aspartate aminotransferase-like (Major domain)"/>
    <property type="match status" value="1"/>
</dbReference>
<feature type="binding site" evidence="4">
    <location>
        <begin position="96"/>
        <end position="97"/>
    </location>
    <ligand>
        <name>pyridoxal 5'-phosphate</name>
        <dbReference type="ChEBI" id="CHEBI:597326"/>
    </ligand>
</feature>
<reference evidence="5" key="1">
    <citation type="submission" date="2021-04" db="EMBL/GenBank/DDBJ databases">
        <title>Complete genome sequence for Sulfitobacter sp. strain JK7-1.</title>
        <authorList>
            <person name="Park S.-J."/>
        </authorList>
    </citation>
    <scope>NUCLEOTIDE SEQUENCE</scope>
    <source>
        <strain evidence="5">JK7-1</strain>
    </source>
</reference>
<feature type="binding site" evidence="4">
    <location>
        <position position="271"/>
    </location>
    <ligand>
        <name>N(2)-acetyl-L-ornithine</name>
        <dbReference type="ChEBI" id="CHEBI:57805"/>
    </ligand>
</feature>
<protein>
    <recommendedName>
        <fullName evidence="4">Acetylornithine aminotransferase</fullName>
        <shortName evidence="4">ACOAT</shortName>
        <ecNumber evidence="4">2.6.1.11</ecNumber>
    </recommendedName>
</protein>
<dbReference type="GO" id="GO:0042802">
    <property type="term" value="F:identical protein binding"/>
    <property type="evidence" value="ECO:0007669"/>
    <property type="project" value="TreeGrafter"/>
</dbReference>
<dbReference type="RefSeq" id="WP_212706120.1">
    <property type="nucleotide sequence ID" value="NZ_CP073581.1"/>
</dbReference>
<comment type="pathway">
    <text evidence="4">Amino-acid biosynthesis; L-arginine biosynthesis; N(2)-acetyl-L-ornithine from L-glutamate: step 4/4.</text>
</comment>
<dbReference type="PROSITE" id="PS00600">
    <property type="entry name" value="AA_TRANSFER_CLASS_3"/>
    <property type="match status" value="1"/>
</dbReference>
<dbReference type="NCBIfam" id="NF002325">
    <property type="entry name" value="PRK01278.1"/>
    <property type="match status" value="1"/>
</dbReference>
<comment type="cofactor">
    <cofactor evidence="4">
        <name>pyridoxal 5'-phosphate</name>
        <dbReference type="ChEBI" id="CHEBI:597326"/>
    </cofactor>
    <text evidence="4">Binds 1 pyridoxal phosphate per subunit.</text>
</comment>
<dbReference type="InterPro" id="IPR015421">
    <property type="entry name" value="PyrdxlP-dep_Trfase_major"/>
</dbReference>
<keyword evidence="4" id="KW-0028">Amino-acid biosynthesis</keyword>
<dbReference type="HAMAP" id="MF_01107">
    <property type="entry name" value="ArgD_aminotrans_3"/>
    <property type="match status" value="1"/>
</dbReference>
<dbReference type="GO" id="GO:0005737">
    <property type="term" value="C:cytoplasm"/>
    <property type="evidence" value="ECO:0007669"/>
    <property type="project" value="UniProtKB-SubCell"/>
</dbReference>
<dbReference type="GO" id="GO:0006526">
    <property type="term" value="P:L-arginine biosynthetic process"/>
    <property type="evidence" value="ECO:0007669"/>
    <property type="project" value="UniProtKB-UniRule"/>
</dbReference>
<dbReference type="PANTHER" id="PTHR11986:SF113">
    <property type="entry name" value="SUCCINYLORNITHINE TRANSAMINASE"/>
    <property type="match status" value="1"/>
</dbReference>
<dbReference type="InterPro" id="IPR015424">
    <property type="entry name" value="PyrdxlP-dep_Trfase"/>
</dbReference>
<dbReference type="PANTHER" id="PTHR11986">
    <property type="entry name" value="AMINOTRANSFERASE CLASS III"/>
    <property type="match status" value="1"/>
</dbReference>
<keyword evidence="2 4" id="KW-0808">Transferase</keyword>
<accession>A0A975PNJ6</accession>
<evidence type="ECO:0000256" key="2">
    <source>
        <dbReference type="ARBA" id="ARBA00022679"/>
    </source>
</evidence>
<dbReference type="AlphaFoldDB" id="A0A975PNJ6"/>
<evidence type="ECO:0000313" key="5">
    <source>
        <dbReference type="EMBL" id="QUJ77927.1"/>
    </source>
</evidence>
<dbReference type="Gene3D" id="3.90.1150.10">
    <property type="entry name" value="Aspartate Aminotransferase, domain 1"/>
    <property type="match status" value="1"/>
</dbReference>
<comment type="catalytic activity">
    <reaction evidence="4">
        <text>N(2)-acetyl-L-ornithine + 2-oxoglutarate = N-acetyl-L-glutamate 5-semialdehyde + L-glutamate</text>
        <dbReference type="Rhea" id="RHEA:18049"/>
        <dbReference type="ChEBI" id="CHEBI:16810"/>
        <dbReference type="ChEBI" id="CHEBI:29123"/>
        <dbReference type="ChEBI" id="CHEBI:29985"/>
        <dbReference type="ChEBI" id="CHEBI:57805"/>
        <dbReference type="EC" id="2.6.1.11"/>
    </reaction>
</comment>
<evidence type="ECO:0000256" key="1">
    <source>
        <dbReference type="ARBA" id="ARBA00022576"/>
    </source>
</evidence>
<evidence type="ECO:0000256" key="3">
    <source>
        <dbReference type="ARBA" id="ARBA00022898"/>
    </source>
</evidence>
<dbReference type="SUPFAM" id="SSF53383">
    <property type="entry name" value="PLP-dependent transferases"/>
    <property type="match status" value="1"/>
</dbReference>
<feature type="binding site" evidence="4">
    <location>
        <position position="129"/>
    </location>
    <ligand>
        <name>pyridoxal 5'-phosphate</name>
        <dbReference type="ChEBI" id="CHEBI:597326"/>
    </ligand>
</feature>
<feature type="binding site" evidence="4">
    <location>
        <position position="272"/>
    </location>
    <ligand>
        <name>pyridoxal 5'-phosphate</name>
        <dbReference type="ChEBI" id="CHEBI:597326"/>
    </ligand>
</feature>
<feature type="binding site" evidence="4">
    <location>
        <begin position="214"/>
        <end position="217"/>
    </location>
    <ligand>
        <name>pyridoxal 5'-phosphate</name>
        <dbReference type="ChEBI" id="CHEBI:597326"/>
    </ligand>
</feature>
<feature type="modified residue" description="N6-(pyridoxal phosphate)lysine" evidence="4">
    <location>
        <position position="243"/>
    </location>
</feature>
<keyword evidence="3 4" id="KW-0663">Pyridoxal phosphate</keyword>
<name>A0A975PNJ6_9RHOB</name>
<dbReference type="InterPro" id="IPR004636">
    <property type="entry name" value="AcOrn/SuccOrn_fam"/>
</dbReference>
<sequence length="389" mass="40762">MISSVLPTYSRAPLSFVSGSGSWLVEADGRRFLDLGAGIAVNALGHAHPALTKALSDQAGALWHTSNLYEIPQQRALADRLVDLTFADTVFFTNSGTEACELAVKMARKYHFERGAPERVEIITFLGSFHGRSSAGIAAAGSEKMTHGFGPLLPGFTHLEFGDHDALNAALTDKTCAVMVEPVQGEGGIRPLPDACLKGLRDLCDAHGVLMILDEVQCGVARTGKLFAHEWAGITPDIMMVAKGIGGGFPLGAVLATEEAASGMTAGTHGSTYGGNPLGCAVGLAVLDHVAEPGFLDEVSRKAGLLRQRLEGLVAAHPDVFDHVRGSGLMLGLKCKIAPADLVNAAYAQELITVPAADNVVRLLPPLTITDDEIAQAVDRLDRAAASLS</sequence>
<dbReference type="KEGG" id="sual:KDD17_02445"/>